<dbReference type="RefSeq" id="WP_074986993.1">
    <property type="nucleotide sequence ID" value="NZ_CADFGN010000015.1"/>
</dbReference>
<evidence type="ECO:0000256" key="1">
    <source>
        <dbReference type="SAM" id="MobiDB-lite"/>
    </source>
</evidence>
<sequence length="116" mass="12601">MADRFELVALALPPACAPESLPAGISQFIAACWPGMSRAQLLDRARRLALRASLRVMKEAGSGNAEGVRQYALVLVTSDGWAELVAHVRRAVRRRGARRAKVSLPPPRDVRQGGLF</sequence>
<dbReference type="Proteomes" id="UP000183529">
    <property type="component" value="Unassembled WGS sequence"/>
</dbReference>
<name>A0AAQ1GMU3_9BURK</name>
<accession>A0AAQ1GMU3</accession>
<organism evidence="2 3">
    <name type="scientific">Paraburkholderia tropica</name>
    <dbReference type="NCBI Taxonomy" id="92647"/>
    <lineage>
        <taxon>Bacteria</taxon>
        <taxon>Pseudomonadati</taxon>
        <taxon>Pseudomonadota</taxon>
        <taxon>Betaproteobacteria</taxon>
        <taxon>Burkholderiales</taxon>
        <taxon>Burkholderiaceae</taxon>
        <taxon>Paraburkholderia</taxon>
    </lineage>
</organism>
<dbReference type="AlphaFoldDB" id="A0AAQ1GMU3"/>
<comment type="caution">
    <text evidence="2">The sequence shown here is derived from an EMBL/GenBank/DDBJ whole genome shotgun (WGS) entry which is preliminary data.</text>
</comment>
<feature type="region of interest" description="Disordered" evidence="1">
    <location>
        <begin position="96"/>
        <end position="116"/>
    </location>
</feature>
<dbReference type="EMBL" id="FNZM01000023">
    <property type="protein sequence ID" value="SEK12902.1"/>
    <property type="molecule type" value="Genomic_DNA"/>
</dbReference>
<gene>
    <name evidence="2" type="ORF">SAMN05216550_12315</name>
</gene>
<dbReference type="PROSITE" id="PS51257">
    <property type="entry name" value="PROKAR_LIPOPROTEIN"/>
    <property type="match status" value="1"/>
</dbReference>
<evidence type="ECO:0000313" key="3">
    <source>
        <dbReference type="Proteomes" id="UP000183529"/>
    </source>
</evidence>
<reference evidence="2 3" key="1">
    <citation type="submission" date="2016-10" db="EMBL/GenBank/DDBJ databases">
        <authorList>
            <person name="Varghese N."/>
            <person name="Submissions S."/>
        </authorList>
    </citation>
    <scope>NUCLEOTIDE SEQUENCE [LARGE SCALE GENOMIC DNA]</scope>
    <source>
        <strain evidence="2 3">LMG 22274</strain>
    </source>
</reference>
<proteinExistence type="predicted"/>
<protein>
    <submittedName>
        <fullName evidence="2">Uncharacterized protein</fullName>
    </submittedName>
</protein>
<evidence type="ECO:0000313" key="2">
    <source>
        <dbReference type="EMBL" id="SEK12902.1"/>
    </source>
</evidence>